<protein>
    <recommendedName>
        <fullName evidence="3">YARHG domain-containing protein</fullName>
    </recommendedName>
</protein>
<accession>A0ABU4RE59</accession>
<dbReference type="Proteomes" id="UP001273350">
    <property type="component" value="Unassembled WGS sequence"/>
</dbReference>
<evidence type="ECO:0008006" key="3">
    <source>
        <dbReference type="Google" id="ProtNLM"/>
    </source>
</evidence>
<evidence type="ECO:0000313" key="1">
    <source>
        <dbReference type="EMBL" id="MDX6190857.1"/>
    </source>
</evidence>
<proteinExistence type="predicted"/>
<reference evidence="1 2" key="1">
    <citation type="submission" date="2023-11" db="EMBL/GenBank/DDBJ databases">
        <title>Unpublished Manusciprt.</title>
        <authorList>
            <person name="Saticioglu I.B."/>
            <person name="Ay H."/>
            <person name="Ajmi N."/>
            <person name="Altun S."/>
            <person name="Duman M."/>
        </authorList>
    </citation>
    <scope>NUCLEOTIDE SEQUENCE [LARGE SCALE GENOMIC DNA]</scope>
    <source>
        <strain evidence="1 2">Fl-318</strain>
    </source>
</reference>
<name>A0ABU4RE59_9FLAO</name>
<organism evidence="1 2">
    <name type="scientific">Flavobacterium cupriresistens</name>
    <dbReference type="NCBI Taxonomy" id="2893885"/>
    <lineage>
        <taxon>Bacteria</taxon>
        <taxon>Pseudomonadati</taxon>
        <taxon>Bacteroidota</taxon>
        <taxon>Flavobacteriia</taxon>
        <taxon>Flavobacteriales</taxon>
        <taxon>Flavobacteriaceae</taxon>
        <taxon>Flavobacterium</taxon>
    </lineage>
</organism>
<gene>
    <name evidence="1" type="ORF">SGQ83_15965</name>
</gene>
<dbReference type="RefSeq" id="WP_047773250.1">
    <property type="nucleotide sequence ID" value="NZ_CP087134.1"/>
</dbReference>
<sequence length="256" mass="30251">MKNYQNKSIFLILFGLFLQIYTVRSQSSNTTSLNSWFDKTIGKSNLDLYNGPRYVNLYRTLDKSHSFYLTNDYSKGDLNYQNQNYHNLDLKYDVNNDILVLKANGEYDYLGISLIKEKTAYFTLNNKRFVNINFNNPTCPIFMNGYYEELTFSKTNTLYIKHHKTKTKVIDTKRISDGTNLASSDEFRDKNEYILKYKDVYYKISSKSDIIKIFPEHKSDIRKYYNSNSQLEESDKNVFLENLIKRINNLIPNEAN</sequence>
<evidence type="ECO:0000313" key="2">
    <source>
        <dbReference type="Proteomes" id="UP001273350"/>
    </source>
</evidence>
<keyword evidence="2" id="KW-1185">Reference proteome</keyword>
<comment type="caution">
    <text evidence="1">The sequence shown here is derived from an EMBL/GenBank/DDBJ whole genome shotgun (WGS) entry which is preliminary data.</text>
</comment>
<dbReference type="EMBL" id="JAWXVI010000008">
    <property type="protein sequence ID" value="MDX6190857.1"/>
    <property type="molecule type" value="Genomic_DNA"/>
</dbReference>